<feature type="region of interest" description="Disordered" evidence="3">
    <location>
        <begin position="286"/>
        <end position="309"/>
    </location>
</feature>
<dbReference type="Pfam" id="PF21071">
    <property type="entry name" value="LARP1_HEAT"/>
    <property type="match status" value="1"/>
</dbReference>
<gene>
    <name evidence="5" type="ORF">MSP1404_LOCUS1776</name>
</gene>
<feature type="region of interest" description="Disordered" evidence="3">
    <location>
        <begin position="167"/>
        <end position="198"/>
    </location>
</feature>
<dbReference type="SMART" id="SM00684">
    <property type="entry name" value="DM15"/>
    <property type="match status" value="3"/>
</dbReference>
<dbReference type="PANTHER" id="PTHR22792">
    <property type="entry name" value="LUPUS LA PROTEIN-RELATED"/>
    <property type="match status" value="1"/>
</dbReference>
<evidence type="ECO:0000259" key="4">
    <source>
        <dbReference type="PROSITE" id="PS50961"/>
    </source>
</evidence>
<feature type="region of interest" description="Disordered" evidence="3">
    <location>
        <begin position="213"/>
        <end position="237"/>
    </location>
</feature>
<sequence>MHGVYYPPQQVGGRGAIPAGPAKEQILAAVRQQVEYYFSVENLCKDLFLRQRMDAEGWIPLPVIAGFNRIRMMTPEPAVVLEAIQGSAVVEVEAVGGADGHRLRKMSDWQSWVMSASERSGMAAMAAAGAATALAPSAGGAPKPPPSGLPPIKSMEELTAEFVKVNHGGDGAGAGTKPATGRPPVAPSHASKGADKGGDIEDEFEMFEMDEDFGDDAGKKQPKGGAPAAKDDDVEEDYGDDIITDDDISRLMIVQRGKGHGKGRDGRGVDAATINEGLRFYQKELKRGGQPIPNGGQSGSWRQARTSMGSSWKGGNGFGSSVGQAHFFPSSYKEGGAAAGFEGGVDIGWLLGTTPTDGGEGGMAVPNWRTGEGSSVGSESGRGFLHGASPRERGASFGQRRRSVNYGTSPGDHWGSPRDIPAFQHPSHSLLEDNGFKQQKYRAFHQRCIDERRRLGPGNSEEMNTLFRFWSYFLRGTFNTKMYKEFCQLAEEDARHSYHYGLQCLFRFYSYGLEKRFRPLIYRDFEEYTLRDYESGSLYGLEKFWAFHYYHKGGPEGKPKIRDEIRALLDTKFQTLECFHKEHERRAAAVAGAGTV</sequence>
<feature type="domain" description="HTH La-type RNA-binding" evidence="4">
    <location>
        <begin position="20"/>
        <end position="109"/>
    </location>
</feature>
<dbReference type="AlphaFoldDB" id="A0A7S0KEM2"/>
<dbReference type="InterPro" id="IPR036390">
    <property type="entry name" value="WH_DNA-bd_sf"/>
</dbReference>
<organism evidence="5">
    <name type="scientific">Micromonas pusilla</name>
    <name type="common">Picoplanktonic green alga</name>
    <name type="synonym">Chromulina pusilla</name>
    <dbReference type="NCBI Taxonomy" id="38833"/>
    <lineage>
        <taxon>Eukaryota</taxon>
        <taxon>Viridiplantae</taxon>
        <taxon>Chlorophyta</taxon>
        <taxon>Mamiellophyceae</taxon>
        <taxon>Mamiellales</taxon>
        <taxon>Mamiellaceae</taxon>
        <taxon>Micromonas</taxon>
    </lineage>
</organism>
<accession>A0A7S0KEM2</accession>
<evidence type="ECO:0000256" key="3">
    <source>
        <dbReference type="SAM" id="MobiDB-lite"/>
    </source>
</evidence>
<feature type="compositionally biased region" description="Polar residues" evidence="3">
    <location>
        <begin position="299"/>
        <end position="309"/>
    </location>
</feature>
<evidence type="ECO:0000256" key="2">
    <source>
        <dbReference type="PROSITE-ProRule" id="PRU00332"/>
    </source>
</evidence>
<dbReference type="InterPro" id="IPR006607">
    <property type="entry name" value="DM15"/>
</dbReference>
<dbReference type="PROSITE" id="PS50961">
    <property type="entry name" value="HTH_LA"/>
    <property type="match status" value="1"/>
</dbReference>
<dbReference type="SUPFAM" id="SSF46785">
    <property type="entry name" value="Winged helix' DNA-binding domain"/>
    <property type="match status" value="1"/>
</dbReference>
<protein>
    <recommendedName>
        <fullName evidence="4">HTH La-type RNA-binding domain-containing protein</fullName>
    </recommendedName>
</protein>
<dbReference type="SMART" id="SM00715">
    <property type="entry name" value="LA"/>
    <property type="match status" value="1"/>
</dbReference>
<dbReference type="Gene3D" id="1.10.10.10">
    <property type="entry name" value="Winged helix-like DNA-binding domain superfamily/Winged helix DNA-binding domain"/>
    <property type="match status" value="1"/>
</dbReference>
<feature type="compositionally biased region" description="Low complexity" evidence="3">
    <location>
        <begin position="371"/>
        <end position="381"/>
    </location>
</feature>
<dbReference type="GO" id="GO:0048255">
    <property type="term" value="P:mRNA stabilization"/>
    <property type="evidence" value="ECO:0007669"/>
    <property type="project" value="InterPro"/>
</dbReference>
<dbReference type="CDD" id="cd07323">
    <property type="entry name" value="LAM"/>
    <property type="match status" value="1"/>
</dbReference>
<keyword evidence="1 2" id="KW-0694">RNA-binding</keyword>
<dbReference type="Pfam" id="PF05383">
    <property type="entry name" value="La"/>
    <property type="match status" value="1"/>
</dbReference>
<dbReference type="GO" id="GO:0005737">
    <property type="term" value="C:cytoplasm"/>
    <property type="evidence" value="ECO:0007669"/>
    <property type="project" value="UniProtKB-ARBA"/>
</dbReference>
<evidence type="ECO:0000313" key="5">
    <source>
        <dbReference type="EMBL" id="CAD8578606.1"/>
    </source>
</evidence>
<dbReference type="InterPro" id="IPR045180">
    <property type="entry name" value="La_dom_prot"/>
</dbReference>
<feature type="region of interest" description="Disordered" evidence="3">
    <location>
        <begin position="371"/>
        <end position="417"/>
    </location>
</feature>
<evidence type="ECO:0000256" key="1">
    <source>
        <dbReference type="ARBA" id="ARBA00022884"/>
    </source>
</evidence>
<dbReference type="GO" id="GO:0000339">
    <property type="term" value="F:RNA cap binding"/>
    <property type="evidence" value="ECO:0007669"/>
    <property type="project" value="InterPro"/>
</dbReference>
<dbReference type="EMBL" id="HBEV01002286">
    <property type="protein sequence ID" value="CAD8578606.1"/>
    <property type="molecule type" value="Transcribed_RNA"/>
</dbReference>
<proteinExistence type="predicted"/>
<dbReference type="InterPro" id="IPR006630">
    <property type="entry name" value="La_HTH"/>
</dbReference>
<dbReference type="PANTHER" id="PTHR22792:SF132">
    <property type="entry name" value="LA-RELATED PROTEIN 1"/>
    <property type="match status" value="1"/>
</dbReference>
<reference evidence="5" key="1">
    <citation type="submission" date="2021-01" db="EMBL/GenBank/DDBJ databases">
        <authorList>
            <person name="Corre E."/>
            <person name="Pelletier E."/>
            <person name="Niang G."/>
            <person name="Scheremetjew M."/>
            <person name="Finn R."/>
            <person name="Kale V."/>
            <person name="Holt S."/>
            <person name="Cochrane G."/>
            <person name="Meng A."/>
            <person name="Brown T."/>
            <person name="Cohen L."/>
        </authorList>
    </citation>
    <scope>NUCLEOTIDE SEQUENCE</scope>
    <source>
        <strain evidence="5">CCMP494</strain>
    </source>
</reference>
<name>A0A7S0KEM2_MICPS</name>
<dbReference type="InterPro" id="IPR036388">
    <property type="entry name" value="WH-like_DNA-bd_sf"/>
</dbReference>